<dbReference type="Proteomes" id="UP000729402">
    <property type="component" value="Unassembled WGS sequence"/>
</dbReference>
<organism evidence="1 2">
    <name type="scientific">Zizania palustris</name>
    <name type="common">Northern wild rice</name>
    <dbReference type="NCBI Taxonomy" id="103762"/>
    <lineage>
        <taxon>Eukaryota</taxon>
        <taxon>Viridiplantae</taxon>
        <taxon>Streptophyta</taxon>
        <taxon>Embryophyta</taxon>
        <taxon>Tracheophyta</taxon>
        <taxon>Spermatophyta</taxon>
        <taxon>Magnoliopsida</taxon>
        <taxon>Liliopsida</taxon>
        <taxon>Poales</taxon>
        <taxon>Poaceae</taxon>
        <taxon>BOP clade</taxon>
        <taxon>Oryzoideae</taxon>
        <taxon>Oryzeae</taxon>
        <taxon>Zizaniinae</taxon>
        <taxon>Zizania</taxon>
    </lineage>
</organism>
<sequence>MGVLEVVGECKGDGVAARNLPPSSFIPTDDPGVGLISAKSPQNKRILMKKYARKKKGQPVAKRFSTRIKRDGITIQEKAQQRARRLNDISVVATGVSSSEGGVRKMPHIAACSSASAHPHRRGAMS</sequence>
<comment type="caution">
    <text evidence="1">The sequence shown here is derived from an EMBL/GenBank/DDBJ whole genome shotgun (WGS) entry which is preliminary data.</text>
</comment>
<evidence type="ECO:0000313" key="2">
    <source>
        <dbReference type="Proteomes" id="UP000729402"/>
    </source>
</evidence>
<proteinExistence type="predicted"/>
<reference evidence="1" key="2">
    <citation type="submission" date="2021-02" db="EMBL/GenBank/DDBJ databases">
        <authorList>
            <person name="Kimball J.A."/>
            <person name="Haas M.W."/>
            <person name="Macchietto M."/>
            <person name="Kono T."/>
            <person name="Duquette J."/>
            <person name="Shao M."/>
        </authorList>
    </citation>
    <scope>NUCLEOTIDE SEQUENCE</scope>
    <source>
        <tissue evidence="1">Fresh leaf tissue</tissue>
    </source>
</reference>
<evidence type="ECO:0000313" key="1">
    <source>
        <dbReference type="EMBL" id="KAG8066006.1"/>
    </source>
</evidence>
<protein>
    <submittedName>
        <fullName evidence="1">Uncharacterized protein</fullName>
    </submittedName>
</protein>
<keyword evidence="2" id="KW-1185">Reference proteome</keyword>
<reference evidence="1" key="1">
    <citation type="journal article" date="2021" name="bioRxiv">
        <title>Whole Genome Assembly and Annotation of Northern Wild Rice, Zizania palustris L., Supports a Whole Genome Duplication in the Zizania Genus.</title>
        <authorList>
            <person name="Haas M."/>
            <person name="Kono T."/>
            <person name="Macchietto M."/>
            <person name="Millas R."/>
            <person name="McGilp L."/>
            <person name="Shao M."/>
            <person name="Duquette J."/>
            <person name="Hirsch C.N."/>
            <person name="Kimball J."/>
        </authorList>
    </citation>
    <scope>NUCLEOTIDE SEQUENCE</scope>
    <source>
        <tissue evidence="1">Fresh leaf tissue</tissue>
    </source>
</reference>
<dbReference type="AlphaFoldDB" id="A0A8J5T1N3"/>
<dbReference type="EMBL" id="JAAALK010000285">
    <property type="protein sequence ID" value="KAG8066006.1"/>
    <property type="molecule type" value="Genomic_DNA"/>
</dbReference>
<accession>A0A8J5T1N3</accession>
<gene>
    <name evidence="1" type="ORF">GUJ93_ZPchr0004g39496</name>
</gene>
<name>A0A8J5T1N3_ZIZPA</name>